<feature type="region of interest" description="Disordered" evidence="5">
    <location>
        <begin position="341"/>
        <end position="377"/>
    </location>
</feature>
<evidence type="ECO:0000256" key="4">
    <source>
        <dbReference type="ARBA" id="ARBA00023136"/>
    </source>
</evidence>
<dbReference type="AlphaFoldDB" id="A0A4P6X329"/>
<feature type="region of interest" description="Disordered" evidence="5">
    <location>
        <begin position="477"/>
        <end position="530"/>
    </location>
</feature>
<dbReference type="EMBL" id="CP037867">
    <property type="protein sequence ID" value="QBM28918.1"/>
    <property type="molecule type" value="Genomic_DNA"/>
</dbReference>
<evidence type="ECO:0000256" key="6">
    <source>
        <dbReference type="SAM" id="Phobius"/>
    </source>
</evidence>
<comment type="subcellular location">
    <subcellularLocation>
        <location evidence="1">Membrane</location>
        <topology evidence="1">Multi-pass membrane protein</topology>
    </subcellularLocation>
</comment>
<keyword evidence="3 6" id="KW-1133">Transmembrane helix</keyword>
<reference evidence="7 8" key="1">
    <citation type="submission" date="2019-03" db="EMBL/GenBank/DDBJ databases">
        <authorList>
            <person name="Sebastian G."/>
            <person name="Baumann P."/>
            <person name="Ruckert C."/>
            <person name="Kalinowski J."/>
            <person name="Nebel B."/>
            <person name="Takors R."/>
            <person name="Blombach B."/>
        </authorList>
    </citation>
    <scope>NUCLEOTIDE SEQUENCE [LARGE SCALE GENOMIC DNA]</scope>
    <source>
        <strain evidence="7 8">DSM 1084</strain>
    </source>
</reference>
<dbReference type="InterPro" id="IPR007688">
    <property type="entry name" value="Conjugal_tfr_TrbL/VirB6"/>
</dbReference>
<dbReference type="KEGG" id="hpse:HPF_14550"/>
<organism evidence="7 8">
    <name type="scientific">Hydrogenophaga pseudoflava</name>
    <name type="common">Pseudomonas carboxydoflava</name>
    <dbReference type="NCBI Taxonomy" id="47421"/>
    <lineage>
        <taxon>Bacteria</taxon>
        <taxon>Pseudomonadati</taxon>
        <taxon>Pseudomonadota</taxon>
        <taxon>Betaproteobacteria</taxon>
        <taxon>Burkholderiales</taxon>
        <taxon>Comamonadaceae</taxon>
        <taxon>Hydrogenophaga</taxon>
    </lineage>
</organism>
<dbReference type="Proteomes" id="UP000293912">
    <property type="component" value="Chromosome"/>
</dbReference>
<feature type="transmembrane region" description="Helical" evidence="6">
    <location>
        <begin position="225"/>
        <end position="246"/>
    </location>
</feature>
<name>A0A4P6X329_HYDPS</name>
<proteinExistence type="predicted"/>
<dbReference type="GO" id="GO:0016020">
    <property type="term" value="C:membrane"/>
    <property type="evidence" value="ECO:0007669"/>
    <property type="project" value="UniProtKB-SubCell"/>
</dbReference>
<feature type="region of interest" description="Disordered" evidence="5">
    <location>
        <begin position="422"/>
        <end position="457"/>
    </location>
</feature>
<evidence type="ECO:0000256" key="1">
    <source>
        <dbReference type="ARBA" id="ARBA00004141"/>
    </source>
</evidence>
<keyword evidence="4 6" id="KW-0472">Membrane</keyword>
<evidence type="ECO:0000256" key="3">
    <source>
        <dbReference type="ARBA" id="ARBA00022989"/>
    </source>
</evidence>
<sequence length="530" mass="54378">MPCSSAALPAFLVTALTGLDNRYVAMVNDAVFVCSVREYLIDDMLIGTYRELVAAKLATALAYMSTTLVTIWVAYQGFMIISGANRQPILGLAYKTGKMVLILSLVALVARNSPVIADTVLDFQELVTAVVVDEGTDVYRTIDINLALAQVFNALIDGFVGGAQANAEGKSLTQMAGLVGQSGPAMLVSVMAIMAEISITLAIMLAPLFLFFLLFQQTAAMFWSWVKFLLGTMFSLAVLALVSGILLKMMMMYGATVLAGFFLNASALGSVVSVDVGGSAMRMAMLGALSTALLVMIPPLIMQFFNSGASFAAGAMMGAMGGGAAAGGVVGLANAMGGQQQPAGVGASSGGSGARLETSREGAGVATESPATRNTQMALQRTGVFGSAGAGERLSYGTSPAPGSLGVASRVPESQGLAFLRQKQSSDEFRDPGNASSSRPVEVESAESTSVQPPVADLTYDATRGVYVGAGTEAALAGDAGKGGRLKVSQGEGDTSVHRGNQGPVATSNGAPARPRVPFGAPADKPLKQS</sequence>
<feature type="transmembrane region" description="Helical" evidence="6">
    <location>
        <begin position="252"/>
        <end position="272"/>
    </location>
</feature>
<gene>
    <name evidence="7" type="ORF">HPF_14550</name>
</gene>
<dbReference type="GO" id="GO:0030255">
    <property type="term" value="P:protein secretion by the type IV secretion system"/>
    <property type="evidence" value="ECO:0007669"/>
    <property type="project" value="InterPro"/>
</dbReference>
<feature type="transmembrane region" description="Helical" evidence="6">
    <location>
        <begin position="60"/>
        <end position="80"/>
    </location>
</feature>
<protein>
    <submittedName>
        <fullName evidence="7">TrbL/VirB6 plasmid conjugal transfer protein</fullName>
    </submittedName>
</protein>
<dbReference type="Pfam" id="PF04610">
    <property type="entry name" value="TrbL"/>
    <property type="match status" value="1"/>
</dbReference>
<keyword evidence="8" id="KW-1185">Reference proteome</keyword>
<evidence type="ECO:0000313" key="8">
    <source>
        <dbReference type="Proteomes" id="UP000293912"/>
    </source>
</evidence>
<feature type="transmembrane region" description="Helical" evidence="6">
    <location>
        <begin position="92"/>
        <end position="110"/>
    </location>
</feature>
<evidence type="ECO:0000313" key="7">
    <source>
        <dbReference type="EMBL" id="QBM28918.1"/>
    </source>
</evidence>
<feature type="transmembrane region" description="Helical" evidence="6">
    <location>
        <begin position="185"/>
        <end position="213"/>
    </location>
</feature>
<feature type="transmembrane region" description="Helical" evidence="6">
    <location>
        <begin position="284"/>
        <end position="305"/>
    </location>
</feature>
<feature type="transmembrane region" description="Helical" evidence="6">
    <location>
        <begin position="311"/>
        <end position="333"/>
    </location>
</feature>
<keyword evidence="2 6" id="KW-0812">Transmembrane</keyword>
<evidence type="ECO:0000256" key="2">
    <source>
        <dbReference type="ARBA" id="ARBA00022692"/>
    </source>
</evidence>
<evidence type="ECO:0000256" key="5">
    <source>
        <dbReference type="SAM" id="MobiDB-lite"/>
    </source>
</evidence>
<accession>A0A4P6X329</accession>